<evidence type="ECO:0000256" key="6">
    <source>
        <dbReference type="SAM" id="MobiDB-lite"/>
    </source>
</evidence>
<dbReference type="GO" id="GO:0072546">
    <property type="term" value="C:EMC complex"/>
    <property type="evidence" value="ECO:0007669"/>
    <property type="project" value="TreeGrafter"/>
</dbReference>
<keyword evidence="3 8" id="KW-0732">Signal</keyword>
<comment type="subcellular location">
    <subcellularLocation>
        <location evidence="1">Membrane</location>
        <topology evidence="1">Single-pass membrane protein</topology>
    </subcellularLocation>
</comment>
<dbReference type="OrthoDB" id="27095at2759"/>
<accession>A0A317Y100</accession>
<sequence>MKAASTKLGLRWSSALVLVAATLLQACLASQDVRGQIQPNAELGHLHLLGPNMKVVLLAMPSSPVATTTDAASPAEAQPEAVPHAADSTSTPPASPAVAAPVQPQEPLALVGQQRDRVTWVSADGSFIFKDVDQGAYTLEVVSRTHKFNQYRIDVPAKSAGKAPQIRLFTPGTSLTSIKTANLVMHPLILHALKRNDFFTEAAPLTLGSLVAMAGGPVMLLGLLAMGLVFVLPKLTAALDPDAQKDLAQSQAKLNQRMAAIQSGNIGALLAPAPASSSSSSSAAAAPEQKPKSKS</sequence>
<dbReference type="PANTHER" id="PTHR13605">
    <property type="entry name" value="ER MEMBRANE PROTEIN COMPLEX SUBUNIT 7"/>
    <property type="match status" value="1"/>
</dbReference>
<evidence type="ECO:0000256" key="4">
    <source>
        <dbReference type="ARBA" id="ARBA00022989"/>
    </source>
</evidence>
<feature type="region of interest" description="Disordered" evidence="6">
    <location>
        <begin position="271"/>
        <end position="295"/>
    </location>
</feature>
<keyword evidence="2 7" id="KW-0812">Transmembrane</keyword>
<organism evidence="10 11">
    <name type="scientific">Testicularia cyperi</name>
    <dbReference type="NCBI Taxonomy" id="1882483"/>
    <lineage>
        <taxon>Eukaryota</taxon>
        <taxon>Fungi</taxon>
        <taxon>Dikarya</taxon>
        <taxon>Basidiomycota</taxon>
        <taxon>Ustilaginomycotina</taxon>
        <taxon>Ustilaginomycetes</taxon>
        <taxon>Ustilaginales</taxon>
        <taxon>Anthracoideaceae</taxon>
        <taxon>Testicularia</taxon>
    </lineage>
</organism>
<keyword evidence="4 7" id="KW-1133">Transmembrane helix</keyword>
<feature type="region of interest" description="Disordered" evidence="6">
    <location>
        <begin position="67"/>
        <end position="101"/>
    </location>
</feature>
<dbReference type="InterPro" id="IPR039163">
    <property type="entry name" value="EMC7"/>
</dbReference>
<dbReference type="AlphaFoldDB" id="A0A317Y100"/>
<reference evidence="10 11" key="1">
    <citation type="journal article" date="2018" name="Mol. Biol. Evol.">
        <title>Broad Genomic Sampling Reveals a Smut Pathogenic Ancestry of the Fungal Clade Ustilaginomycotina.</title>
        <authorList>
            <person name="Kijpornyongpan T."/>
            <person name="Mondo S.J."/>
            <person name="Barry K."/>
            <person name="Sandor L."/>
            <person name="Lee J."/>
            <person name="Lipzen A."/>
            <person name="Pangilinan J."/>
            <person name="LaButti K."/>
            <person name="Hainaut M."/>
            <person name="Henrissat B."/>
            <person name="Grigoriev I.V."/>
            <person name="Spatafora J.W."/>
            <person name="Aime M.C."/>
        </authorList>
    </citation>
    <scope>NUCLEOTIDE SEQUENCE [LARGE SCALE GENOMIC DNA]</scope>
    <source>
        <strain evidence="10 11">MCA 3645</strain>
    </source>
</reference>
<dbReference type="PROSITE" id="PS51257">
    <property type="entry name" value="PROKAR_LIPOPROTEIN"/>
    <property type="match status" value="1"/>
</dbReference>
<evidence type="ECO:0000256" key="2">
    <source>
        <dbReference type="ARBA" id="ARBA00022692"/>
    </source>
</evidence>
<dbReference type="STRING" id="1882483.A0A317Y100"/>
<evidence type="ECO:0000259" key="9">
    <source>
        <dbReference type="Pfam" id="PF09430"/>
    </source>
</evidence>
<dbReference type="EMBL" id="KZ819188">
    <property type="protein sequence ID" value="PWZ03743.1"/>
    <property type="molecule type" value="Genomic_DNA"/>
</dbReference>
<protein>
    <recommendedName>
        <fullName evidence="9">ER membrane protein complex subunit 7 beta-sandwich domain-containing protein</fullName>
    </recommendedName>
</protein>
<evidence type="ECO:0000256" key="1">
    <source>
        <dbReference type="ARBA" id="ARBA00004167"/>
    </source>
</evidence>
<evidence type="ECO:0000256" key="8">
    <source>
        <dbReference type="SAM" id="SignalP"/>
    </source>
</evidence>
<evidence type="ECO:0000256" key="7">
    <source>
        <dbReference type="SAM" id="Phobius"/>
    </source>
</evidence>
<evidence type="ECO:0000256" key="3">
    <source>
        <dbReference type="ARBA" id="ARBA00022729"/>
    </source>
</evidence>
<feature type="domain" description="ER membrane protein complex subunit 7 beta-sandwich" evidence="9">
    <location>
        <begin position="112"/>
        <end position="220"/>
    </location>
</feature>
<proteinExistence type="predicted"/>
<feature type="compositionally biased region" description="Low complexity" evidence="6">
    <location>
        <begin position="83"/>
        <end position="101"/>
    </location>
</feature>
<evidence type="ECO:0000256" key="5">
    <source>
        <dbReference type="ARBA" id="ARBA00023136"/>
    </source>
</evidence>
<gene>
    <name evidence="10" type="ORF">BCV70DRAFT_197939</name>
</gene>
<feature type="signal peptide" evidence="8">
    <location>
        <begin position="1"/>
        <end position="29"/>
    </location>
</feature>
<dbReference type="InParanoid" id="A0A317Y100"/>
<keyword evidence="5 7" id="KW-0472">Membrane</keyword>
<feature type="compositionally biased region" description="Low complexity" evidence="6">
    <location>
        <begin position="271"/>
        <end position="287"/>
    </location>
</feature>
<dbReference type="PANTHER" id="PTHR13605:SF4">
    <property type="entry name" value="ER MEMBRANE PROTEIN COMPLEX SUBUNIT 7"/>
    <property type="match status" value="1"/>
</dbReference>
<keyword evidence="11" id="KW-1185">Reference proteome</keyword>
<dbReference type="InterPro" id="IPR019008">
    <property type="entry name" value="Beta_sandwich_EMC7"/>
</dbReference>
<evidence type="ECO:0000313" key="11">
    <source>
        <dbReference type="Proteomes" id="UP000246740"/>
    </source>
</evidence>
<dbReference type="Pfam" id="PF09430">
    <property type="entry name" value="EMC7_beta-sandw"/>
    <property type="match status" value="1"/>
</dbReference>
<dbReference type="Proteomes" id="UP000246740">
    <property type="component" value="Unassembled WGS sequence"/>
</dbReference>
<feature type="transmembrane region" description="Helical" evidence="7">
    <location>
        <begin position="210"/>
        <end position="232"/>
    </location>
</feature>
<name>A0A317Y100_9BASI</name>
<evidence type="ECO:0000313" key="10">
    <source>
        <dbReference type="EMBL" id="PWZ03743.1"/>
    </source>
</evidence>
<feature type="chain" id="PRO_5016305497" description="ER membrane protein complex subunit 7 beta-sandwich domain-containing protein" evidence="8">
    <location>
        <begin position="30"/>
        <end position="295"/>
    </location>
</feature>